<dbReference type="CDD" id="cd06261">
    <property type="entry name" value="TM_PBP2"/>
    <property type="match status" value="1"/>
</dbReference>
<dbReference type="SUPFAM" id="SSF161098">
    <property type="entry name" value="MetI-like"/>
    <property type="match status" value="1"/>
</dbReference>
<evidence type="ECO:0000256" key="7">
    <source>
        <dbReference type="ARBA" id="ARBA00022970"/>
    </source>
</evidence>
<keyword evidence="9 11" id="KW-0472">Membrane</keyword>
<dbReference type="Proteomes" id="UP000295565">
    <property type="component" value="Unassembled WGS sequence"/>
</dbReference>
<evidence type="ECO:0000259" key="12">
    <source>
        <dbReference type="PROSITE" id="PS50928"/>
    </source>
</evidence>
<evidence type="ECO:0000256" key="4">
    <source>
        <dbReference type="ARBA" id="ARBA00022475"/>
    </source>
</evidence>
<dbReference type="PROSITE" id="PS50928">
    <property type="entry name" value="ABC_TM1"/>
    <property type="match status" value="1"/>
</dbReference>
<keyword evidence="7" id="KW-0029">Amino-acid transport</keyword>
<keyword evidence="14" id="KW-1185">Reference proteome</keyword>
<dbReference type="GO" id="GO:0022857">
    <property type="term" value="F:transmembrane transporter activity"/>
    <property type="evidence" value="ECO:0007669"/>
    <property type="project" value="InterPro"/>
</dbReference>
<dbReference type="InterPro" id="IPR043429">
    <property type="entry name" value="ArtM/GltK/GlnP/TcyL/YhdX-like"/>
</dbReference>
<feature type="transmembrane region" description="Helical" evidence="11">
    <location>
        <begin position="55"/>
        <end position="76"/>
    </location>
</feature>
<dbReference type="GO" id="GO:0043190">
    <property type="term" value="C:ATP-binding cassette (ABC) transporter complex"/>
    <property type="evidence" value="ECO:0007669"/>
    <property type="project" value="InterPro"/>
</dbReference>
<evidence type="ECO:0000256" key="9">
    <source>
        <dbReference type="ARBA" id="ARBA00023136"/>
    </source>
</evidence>
<dbReference type="PANTHER" id="PTHR30614">
    <property type="entry name" value="MEMBRANE COMPONENT OF AMINO ACID ABC TRANSPORTER"/>
    <property type="match status" value="1"/>
</dbReference>
<organism evidence="13 14">
    <name type="scientific">Celerinatantimonas diazotrophica</name>
    <dbReference type="NCBI Taxonomy" id="412034"/>
    <lineage>
        <taxon>Bacteria</taxon>
        <taxon>Pseudomonadati</taxon>
        <taxon>Pseudomonadota</taxon>
        <taxon>Gammaproteobacteria</taxon>
        <taxon>Celerinatantimonadaceae</taxon>
        <taxon>Celerinatantimonas</taxon>
    </lineage>
</organism>
<dbReference type="Gene3D" id="1.10.3720.10">
    <property type="entry name" value="MetI-like"/>
    <property type="match status" value="1"/>
</dbReference>
<dbReference type="InterPro" id="IPR010065">
    <property type="entry name" value="AA_ABC_transptr_permease_3TM"/>
</dbReference>
<evidence type="ECO:0000256" key="11">
    <source>
        <dbReference type="RuleBase" id="RU363032"/>
    </source>
</evidence>
<evidence type="ECO:0000313" key="14">
    <source>
        <dbReference type="Proteomes" id="UP000295565"/>
    </source>
</evidence>
<dbReference type="InterPro" id="IPR000515">
    <property type="entry name" value="MetI-like"/>
</dbReference>
<feature type="transmembrane region" description="Helical" evidence="11">
    <location>
        <begin position="195"/>
        <end position="215"/>
    </location>
</feature>
<dbReference type="RefSeq" id="WP_131911698.1">
    <property type="nucleotide sequence ID" value="NZ_OU594967.1"/>
</dbReference>
<evidence type="ECO:0000313" key="13">
    <source>
        <dbReference type="EMBL" id="TCK58736.1"/>
    </source>
</evidence>
<comment type="subcellular location">
    <subcellularLocation>
        <location evidence="1">Cell inner membrane</location>
        <topology evidence="1">Multi-pass membrane protein</topology>
    </subcellularLocation>
    <subcellularLocation>
        <location evidence="11">Cell membrane</location>
        <topology evidence="11">Multi-pass membrane protein</topology>
    </subcellularLocation>
</comment>
<reference evidence="13 14" key="1">
    <citation type="submission" date="2019-03" db="EMBL/GenBank/DDBJ databases">
        <title>Genomic Encyclopedia of Type Strains, Phase IV (KMG-IV): sequencing the most valuable type-strain genomes for metagenomic binning, comparative biology and taxonomic classification.</title>
        <authorList>
            <person name="Goeker M."/>
        </authorList>
    </citation>
    <scope>NUCLEOTIDE SEQUENCE [LARGE SCALE GENOMIC DNA]</scope>
    <source>
        <strain evidence="13 14">DSM 18577</strain>
    </source>
</reference>
<dbReference type="PANTHER" id="PTHR30614:SF10">
    <property type="entry name" value="ARGININE ABC TRANSPORTER PERMEASE PROTEIN ARTM"/>
    <property type="match status" value="1"/>
</dbReference>
<dbReference type="GO" id="GO:0006865">
    <property type="term" value="P:amino acid transport"/>
    <property type="evidence" value="ECO:0007669"/>
    <property type="project" value="UniProtKB-KW"/>
</dbReference>
<dbReference type="NCBIfam" id="TIGR01726">
    <property type="entry name" value="HEQRo_perm_3TM"/>
    <property type="match status" value="1"/>
</dbReference>
<evidence type="ECO:0000256" key="6">
    <source>
        <dbReference type="ARBA" id="ARBA00022692"/>
    </source>
</evidence>
<dbReference type="EMBL" id="SMGD01000011">
    <property type="protein sequence ID" value="TCK58736.1"/>
    <property type="molecule type" value="Genomic_DNA"/>
</dbReference>
<dbReference type="Pfam" id="PF00528">
    <property type="entry name" value="BPD_transp_1"/>
    <property type="match status" value="1"/>
</dbReference>
<sequence length="242" mass="27047">MDIQFIYHTAMKLLAALPITLELFICSLILGLFLALVILALRINQNSLLSYFARGYILVFRGTPLLIQLFVVYYGLGQLEWIQNSFLWPIFREPFNCAVLSISLCTAGYTAEIFRGALLSVPSGQIEAGKACGMSRALLIRRIIAPIMIRYALPAYSTEAIMLIKSTTLASLVTVWDVTGVAQQIIQRTYRTMEVFICAAVIYLIINYVIVKIYGCIEKKLTVHTKPADQMAESKAISEESC</sequence>
<evidence type="ECO:0000256" key="2">
    <source>
        <dbReference type="ARBA" id="ARBA00010072"/>
    </source>
</evidence>
<keyword evidence="8 11" id="KW-1133">Transmembrane helix</keyword>
<proteinExistence type="inferred from homology"/>
<keyword evidence="4" id="KW-1003">Cell membrane</keyword>
<dbReference type="OrthoDB" id="4404959at2"/>
<keyword evidence="6 11" id="KW-0812">Transmembrane</keyword>
<feature type="transmembrane region" description="Helical" evidence="11">
    <location>
        <begin position="21"/>
        <end position="43"/>
    </location>
</feature>
<protein>
    <recommendedName>
        <fullName evidence="10">Arginine ABC transporter permease protein ArtM</fullName>
    </recommendedName>
</protein>
<accession>A0A4R1K3Q7</accession>
<evidence type="ECO:0000256" key="5">
    <source>
        <dbReference type="ARBA" id="ARBA00022519"/>
    </source>
</evidence>
<keyword evidence="3 11" id="KW-0813">Transport</keyword>
<evidence type="ECO:0000256" key="3">
    <source>
        <dbReference type="ARBA" id="ARBA00022448"/>
    </source>
</evidence>
<feature type="domain" description="ABC transmembrane type-1" evidence="12">
    <location>
        <begin position="13"/>
        <end position="214"/>
    </location>
</feature>
<dbReference type="InterPro" id="IPR035906">
    <property type="entry name" value="MetI-like_sf"/>
</dbReference>
<gene>
    <name evidence="13" type="ORF">EV690_0880</name>
</gene>
<comment type="similarity">
    <text evidence="2">Belongs to the binding-protein-dependent transport system permease family. HisMQ subfamily.</text>
</comment>
<evidence type="ECO:0000256" key="8">
    <source>
        <dbReference type="ARBA" id="ARBA00022989"/>
    </source>
</evidence>
<comment type="caution">
    <text evidence="13">The sequence shown here is derived from an EMBL/GenBank/DDBJ whole genome shotgun (WGS) entry which is preliminary data.</text>
</comment>
<evidence type="ECO:0000256" key="1">
    <source>
        <dbReference type="ARBA" id="ARBA00004429"/>
    </source>
</evidence>
<evidence type="ECO:0000256" key="10">
    <source>
        <dbReference type="ARBA" id="ARBA00040319"/>
    </source>
</evidence>
<dbReference type="AlphaFoldDB" id="A0A4R1K3Q7"/>
<keyword evidence="5" id="KW-0997">Cell inner membrane</keyword>
<name>A0A4R1K3Q7_9GAMM</name>